<feature type="region of interest" description="Disordered" evidence="1">
    <location>
        <begin position="69"/>
        <end position="92"/>
    </location>
</feature>
<dbReference type="OrthoDB" id="5151893at2"/>
<reference evidence="2 3" key="1">
    <citation type="submission" date="2019-01" db="EMBL/GenBank/DDBJ databases">
        <title>Genome sequencing of strain 2JSPR-7.</title>
        <authorList>
            <person name="Heo J."/>
            <person name="Kim S.-J."/>
            <person name="Kim J.-S."/>
            <person name="Hong S.-B."/>
            <person name="Kwon S.-W."/>
        </authorList>
    </citation>
    <scope>NUCLEOTIDE SEQUENCE [LARGE SCALE GENOMIC DNA]</scope>
    <source>
        <strain evidence="2 3">2JSPR-7</strain>
    </source>
</reference>
<sequence length="204" mass="21094">MRTSILRGAATRSTALMSAAVLSTTLLLTTLLLTACGGGSPEAAPVPDDWQTFTAGRVVVKAPPTWRKLDAPSAGDGTTTTTFGLPDDGSMVRPGVSVTSVPHPDRDAADEASALVTREKATNGAKDVTTTEVERAGATSAVEVTFWQELRSAEGPVEVAHHWLVADLDDGSQVLVGALGARADFEELPLDEAIAAVDLRGGDS</sequence>
<dbReference type="KEGG" id="xyl:ET495_09820"/>
<evidence type="ECO:0000313" key="2">
    <source>
        <dbReference type="EMBL" id="QAY63501.1"/>
    </source>
</evidence>
<dbReference type="EMBL" id="CP035495">
    <property type="protein sequence ID" value="QAY63501.1"/>
    <property type="molecule type" value="Genomic_DNA"/>
</dbReference>
<dbReference type="Proteomes" id="UP000291758">
    <property type="component" value="Chromosome"/>
</dbReference>
<evidence type="ECO:0000313" key="3">
    <source>
        <dbReference type="Proteomes" id="UP000291758"/>
    </source>
</evidence>
<protein>
    <recommendedName>
        <fullName evidence="4">DUF1795 domain-containing protein</fullName>
    </recommendedName>
</protein>
<name>A0A4V0YEA2_9MICO</name>
<dbReference type="RefSeq" id="WP_129204620.1">
    <property type="nucleotide sequence ID" value="NZ_CP035495.1"/>
</dbReference>
<evidence type="ECO:0008006" key="4">
    <source>
        <dbReference type="Google" id="ProtNLM"/>
    </source>
</evidence>
<dbReference type="AlphaFoldDB" id="A0A4V0YEA2"/>
<accession>A0A4V0YEA2</accession>
<organism evidence="2 3">
    <name type="scientific">Xylanimonas allomyrinae</name>
    <dbReference type="NCBI Taxonomy" id="2509459"/>
    <lineage>
        <taxon>Bacteria</taxon>
        <taxon>Bacillati</taxon>
        <taxon>Actinomycetota</taxon>
        <taxon>Actinomycetes</taxon>
        <taxon>Micrococcales</taxon>
        <taxon>Promicromonosporaceae</taxon>
        <taxon>Xylanimonas</taxon>
    </lineage>
</organism>
<evidence type="ECO:0000256" key="1">
    <source>
        <dbReference type="SAM" id="MobiDB-lite"/>
    </source>
</evidence>
<keyword evidence="3" id="KW-1185">Reference proteome</keyword>
<gene>
    <name evidence="2" type="ORF">ET495_09820</name>
</gene>
<proteinExistence type="predicted"/>